<dbReference type="PRINTS" id="PR00081">
    <property type="entry name" value="GDHRDH"/>
</dbReference>
<dbReference type="OrthoDB" id="9803333at2"/>
<dbReference type="GO" id="GO:0016491">
    <property type="term" value="F:oxidoreductase activity"/>
    <property type="evidence" value="ECO:0007669"/>
    <property type="project" value="UniProtKB-KW"/>
</dbReference>
<dbReference type="Proteomes" id="UP000249260">
    <property type="component" value="Unassembled WGS sequence"/>
</dbReference>
<evidence type="ECO:0000313" key="4">
    <source>
        <dbReference type="Proteomes" id="UP000249260"/>
    </source>
</evidence>
<proteinExistence type="inferred from homology"/>
<dbReference type="Pfam" id="PF13561">
    <property type="entry name" value="adh_short_C2"/>
    <property type="match status" value="1"/>
</dbReference>
<dbReference type="GO" id="GO:0008206">
    <property type="term" value="P:bile acid metabolic process"/>
    <property type="evidence" value="ECO:0007669"/>
    <property type="project" value="UniProtKB-ARBA"/>
</dbReference>
<comment type="caution">
    <text evidence="3">The sequence shown here is derived from an EMBL/GenBank/DDBJ whole genome shotgun (WGS) entry which is preliminary data.</text>
</comment>
<dbReference type="PANTHER" id="PTHR43477:SF1">
    <property type="entry name" value="DIHYDROANTICAPSIN 7-DEHYDROGENASE"/>
    <property type="match status" value="1"/>
</dbReference>
<dbReference type="FunFam" id="3.40.50.720:FF:000084">
    <property type="entry name" value="Short-chain dehydrogenase reductase"/>
    <property type="match status" value="1"/>
</dbReference>
<dbReference type="PANTHER" id="PTHR43477">
    <property type="entry name" value="DIHYDROANTICAPSIN 7-DEHYDROGENASE"/>
    <property type="match status" value="1"/>
</dbReference>
<organism evidence="3 4">
    <name type="scientific">Paenibacillus montanisoli</name>
    <dbReference type="NCBI Taxonomy" id="2081970"/>
    <lineage>
        <taxon>Bacteria</taxon>
        <taxon>Bacillati</taxon>
        <taxon>Bacillota</taxon>
        <taxon>Bacilli</taxon>
        <taxon>Bacillales</taxon>
        <taxon>Paenibacillaceae</taxon>
        <taxon>Paenibacillus</taxon>
    </lineage>
</organism>
<evidence type="ECO:0000313" key="3">
    <source>
        <dbReference type="EMBL" id="RAP73572.1"/>
    </source>
</evidence>
<evidence type="ECO:0000256" key="1">
    <source>
        <dbReference type="ARBA" id="ARBA00006484"/>
    </source>
</evidence>
<dbReference type="RefSeq" id="WP_112885156.1">
    <property type="nucleotide sequence ID" value="NZ_QLUW01000006.1"/>
</dbReference>
<dbReference type="CDD" id="cd05233">
    <property type="entry name" value="SDR_c"/>
    <property type="match status" value="1"/>
</dbReference>
<dbReference type="PRINTS" id="PR00080">
    <property type="entry name" value="SDRFAMILY"/>
</dbReference>
<gene>
    <name evidence="3" type="ORF">DL346_25160</name>
</gene>
<dbReference type="SUPFAM" id="SSF51735">
    <property type="entry name" value="NAD(P)-binding Rossmann-fold domains"/>
    <property type="match status" value="1"/>
</dbReference>
<dbReference type="NCBIfam" id="NF005559">
    <property type="entry name" value="PRK07231.1"/>
    <property type="match status" value="1"/>
</dbReference>
<dbReference type="Gene3D" id="3.40.50.720">
    <property type="entry name" value="NAD(P)-binding Rossmann-like Domain"/>
    <property type="match status" value="1"/>
</dbReference>
<keyword evidence="2" id="KW-0560">Oxidoreductase</keyword>
<accession>A0A328TVC8</accession>
<dbReference type="InterPro" id="IPR002347">
    <property type="entry name" value="SDR_fam"/>
</dbReference>
<evidence type="ECO:0000256" key="2">
    <source>
        <dbReference type="ARBA" id="ARBA00023002"/>
    </source>
</evidence>
<dbReference type="EMBL" id="QLUW01000006">
    <property type="protein sequence ID" value="RAP73572.1"/>
    <property type="molecule type" value="Genomic_DNA"/>
</dbReference>
<protein>
    <submittedName>
        <fullName evidence="3">Short-chain dehydrogenase</fullName>
    </submittedName>
</protein>
<dbReference type="InterPro" id="IPR051122">
    <property type="entry name" value="SDR_DHRS6-like"/>
</dbReference>
<keyword evidence="4" id="KW-1185">Reference proteome</keyword>
<sequence length="257" mass="26850">MSGNRLSGKVAVITGAASGIGRGTAERFAEEGAKLVLVDNNEARLLEAAEQLKAGGASVVAVAGDVSLSETADRVLEAGRDAFGGIDILFNNAGIMPVVSVLDMAEETWDSVMDVNLKAMFLLSKRVIPEMLKRGGGSIINTSSVMSTLTEPKYAGYTSSKAGIIGLTKAIAVEYAEEGVRCNAICPGWVDTELNQRLAVELGGMDKLYPIIKQQQPTGKMATVREIANVVLFLASDESTAITGASIFADGATSAFI</sequence>
<dbReference type="AlphaFoldDB" id="A0A328TVC8"/>
<name>A0A328TVC8_9BACL</name>
<dbReference type="InterPro" id="IPR020904">
    <property type="entry name" value="Sc_DH/Rdtase_CS"/>
</dbReference>
<dbReference type="InterPro" id="IPR036291">
    <property type="entry name" value="NAD(P)-bd_dom_sf"/>
</dbReference>
<comment type="similarity">
    <text evidence="1">Belongs to the short-chain dehydrogenases/reductases (SDR) family.</text>
</comment>
<reference evidence="3 4" key="1">
    <citation type="submission" date="2018-06" db="EMBL/GenBank/DDBJ databases">
        <title>Paenibacillus montanisoli sp. nov., isolated from mountain area soil.</title>
        <authorList>
            <person name="Wu M."/>
        </authorList>
    </citation>
    <scope>NUCLEOTIDE SEQUENCE [LARGE SCALE GENOMIC DNA]</scope>
    <source>
        <strain evidence="3 4">RA17</strain>
    </source>
</reference>
<dbReference type="PROSITE" id="PS00061">
    <property type="entry name" value="ADH_SHORT"/>
    <property type="match status" value="1"/>
</dbReference>